<evidence type="ECO:0000313" key="2">
    <source>
        <dbReference type="Proteomes" id="UP000794436"/>
    </source>
</evidence>
<dbReference type="OrthoDB" id="71311at2759"/>
<reference evidence="1" key="1">
    <citation type="submission" date="2019-03" db="EMBL/GenBank/DDBJ databases">
        <title>Long read genome sequence of the mycoparasitic Pythium oligandrum ATCC 38472 isolated from sugarbeet rhizosphere.</title>
        <authorList>
            <person name="Gaulin E."/>
        </authorList>
    </citation>
    <scope>NUCLEOTIDE SEQUENCE</scope>
    <source>
        <strain evidence="1">ATCC 38472_TT</strain>
    </source>
</reference>
<dbReference type="EMBL" id="SPLM01000144">
    <property type="protein sequence ID" value="TMW57296.1"/>
    <property type="molecule type" value="Genomic_DNA"/>
</dbReference>
<organism evidence="1 2">
    <name type="scientific">Pythium oligandrum</name>
    <name type="common">Mycoparasitic fungus</name>
    <dbReference type="NCBI Taxonomy" id="41045"/>
    <lineage>
        <taxon>Eukaryota</taxon>
        <taxon>Sar</taxon>
        <taxon>Stramenopiles</taxon>
        <taxon>Oomycota</taxon>
        <taxon>Peronosporomycetes</taxon>
        <taxon>Pythiales</taxon>
        <taxon>Pythiaceae</taxon>
        <taxon>Pythium</taxon>
    </lineage>
</organism>
<comment type="caution">
    <text evidence="1">The sequence shown here is derived from an EMBL/GenBank/DDBJ whole genome shotgun (WGS) entry which is preliminary data.</text>
</comment>
<accession>A0A8K1C6G3</accession>
<proteinExistence type="predicted"/>
<evidence type="ECO:0000313" key="1">
    <source>
        <dbReference type="EMBL" id="TMW57296.1"/>
    </source>
</evidence>
<dbReference type="AlphaFoldDB" id="A0A8K1C6G3"/>
<protein>
    <submittedName>
        <fullName evidence="1">Uncharacterized protein</fullName>
    </submittedName>
</protein>
<sequence>MRMSLFCSCLSRRRSDHNERLYQEQFERIRGVYPGTDYACLLNAASGEIIAQTEIPVVNTEELARTIVTLKRAAQQFATTLTQVESQVVHVKGDDRMFSCFGGEGTILAFYTQMPGVNLELFDCNEADKTVHMINTELMRLAGMTSHHALRRAHAHNH</sequence>
<keyword evidence="2" id="KW-1185">Reference proteome</keyword>
<gene>
    <name evidence="1" type="ORF">Poli38472_003221</name>
</gene>
<dbReference type="Proteomes" id="UP000794436">
    <property type="component" value="Unassembled WGS sequence"/>
</dbReference>
<name>A0A8K1C6G3_PYTOL</name>